<accession>A0AAW5M9J5</accession>
<evidence type="ECO:0000313" key="1">
    <source>
        <dbReference type="EMBL" id="MCR4450663.1"/>
    </source>
</evidence>
<evidence type="ECO:0008006" key="3">
    <source>
        <dbReference type="Google" id="ProtNLM"/>
    </source>
</evidence>
<comment type="caution">
    <text evidence="1">The sequence shown here is derived from an EMBL/GenBank/DDBJ whole genome shotgun (WGS) entry which is preliminary data.</text>
</comment>
<dbReference type="EMBL" id="JANLFC010000077">
    <property type="protein sequence ID" value="MCR4450663.1"/>
    <property type="molecule type" value="Genomic_DNA"/>
</dbReference>
<sequence length="373" mass="42581">MSRGSLYSASDKAVFDGLNQSSVTSSDMKELFLSRGIIVAKETPRESLAKYFSRLTHDFDDYQLLSRLLGTTQRREKTTATKIKENISLSALEDAALKLCEDINCVDINAVVEKENNKIEVKIKYQSTNFNRSEFKQVVDKEAIIEIEENDGGYIIRHPLNSDVEGWKDTIILNLEEALEKEVSTNDISLEHINDANIRSQFFVLLINNMPGFKYYDVTDVYVYHPKQNANSDDSDDSTDEEIQENINFGVHIHKASLKGQGVLQSAELKELSQRGFYISKIVWQAKREGQIDSDLYVFEAQFSDPERCVYFSYLPKGYHRYKSDGVFNKSRTACTLHEEREINKVIEKAAQDTITFIGSDNIKGEENEEQVA</sequence>
<name>A0AAW5M9J5_AERVE</name>
<protein>
    <recommendedName>
        <fullName evidence="3">WYL domain-containing protein</fullName>
    </recommendedName>
</protein>
<organism evidence="1 2">
    <name type="scientific">Aeromonas veronii</name>
    <dbReference type="NCBI Taxonomy" id="654"/>
    <lineage>
        <taxon>Bacteria</taxon>
        <taxon>Pseudomonadati</taxon>
        <taxon>Pseudomonadota</taxon>
        <taxon>Gammaproteobacteria</taxon>
        <taxon>Aeromonadales</taxon>
        <taxon>Aeromonadaceae</taxon>
        <taxon>Aeromonas</taxon>
    </lineage>
</organism>
<dbReference type="Proteomes" id="UP001204061">
    <property type="component" value="Unassembled WGS sequence"/>
</dbReference>
<evidence type="ECO:0000313" key="2">
    <source>
        <dbReference type="Proteomes" id="UP001204061"/>
    </source>
</evidence>
<proteinExistence type="predicted"/>
<dbReference type="AlphaFoldDB" id="A0AAW5M9J5"/>
<reference evidence="1" key="1">
    <citation type="submission" date="2022-08" db="EMBL/GenBank/DDBJ databases">
        <title>A global survey of hypervirulent Aeromonas hydrophila identified this emerging pathogen in farmed fish in the lower Mekong River basin.</title>
        <authorList>
            <person name="Xu T."/>
            <person name="Rasmussen-Ivey C.R."/>
            <person name="Moen F.S."/>
            <person name="Fernandez Bravo A."/>
            <person name="Lamy B."/>
            <person name="Beaz-Hidalgo R."/>
            <person name="Khan C.D."/>
            <person name="Castro Escarpulli G."/>
            <person name="Yasin I.S.M."/>
            <person name="Figueras M.J."/>
            <person name="Azzam Sayuti M."/>
            <person name="Karim M.M."/>
            <person name="Alam K.M."/>
            <person name="Le T.T.T."/>
            <person name="Thao N.H.P."/>
            <person name="Addo S."/>
            <person name="Duodu S."/>
            <person name="Ali S."/>
            <person name="Mey S."/>
            <person name="Somony T."/>
            <person name="Liles M.R."/>
        </authorList>
    </citation>
    <scope>NUCLEOTIDE SEQUENCE</scope>
    <source>
        <strain evidence="1">0.14</strain>
    </source>
</reference>
<gene>
    <name evidence="1" type="ORF">NS965_19970</name>
</gene>
<dbReference type="RefSeq" id="WP_255936972.1">
    <property type="nucleotide sequence ID" value="NZ_JAAKVE010000004.1"/>
</dbReference>